<dbReference type="GO" id="GO:0010833">
    <property type="term" value="P:telomere maintenance via telomere lengthening"/>
    <property type="evidence" value="ECO:0007669"/>
    <property type="project" value="UniProtKB-UniRule"/>
</dbReference>
<keyword evidence="2" id="KW-0010">Activator</keyword>
<feature type="region of interest" description="Disordered" evidence="3">
    <location>
        <begin position="140"/>
        <end position="190"/>
    </location>
</feature>
<dbReference type="PANTHER" id="PTHR16466">
    <property type="entry name" value="TELOMERE REPEAT-BINDING FACTOR 2-INTERACTING PROTEIN 1"/>
    <property type="match status" value="1"/>
</dbReference>
<feature type="compositionally biased region" description="Basic and acidic residues" evidence="3">
    <location>
        <begin position="140"/>
        <end position="149"/>
    </location>
</feature>
<evidence type="ECO:0000256" key="1">
    <source>
        <dbReference type="ARBA" id="ARBA00023242"/>
    </source>
</evidence>
<dbReference type="EMBL" id="GEDC01028258">
    <property type="protein sequence ID" value="JAS09040.1"/>
    <property type="molecule type" value="Transcribed_RNA"/>
</dbReference>
<comment type="subunit">
    <text evidence="2">Homodimer.</text>
</comment>
<dbReference type="PANTHER" id="PTHR16466:SF6">
    <property type="entry name" value="TELOMERIC REPEAT-BINDING FACTOR 2-INTERACTING PROTEIN 1"/>
    <property type="match status" value="1"/>
</dbReference>
<comment type="similarity">
    <text evidence="2">Belongs to the RAP1 family.</text>
</comment>
<feature type="compositionally biased region" description="Basic and acidic residues" evidence="3">
    <location>
        <begin position="171"/>
        <end position="187"/>
    </location>
</feature>
<dbReference type="GO" id="GO:0031848">
    <property type="term" value="P:protection from non-homologous end joining at telomere"/>
    <property type="evidence" value="ECO:0007669"/>
    <property type="project" value="TreeGrafter"/>
</dbReference>
<dbReference type="GO" id="GO:0006355">
    <property type="term" value="P:regulation of DNA-templated transcription"/>
    <property type="evidence" value="ECO:0007669"/>
    <property type="project" value="UniProtKB-UniRule"/>
</dbReference>
<gene>
    <name evidence="4" type="ORF">g.16153</name>
</gene>
<keyword evidence="1 2" id="KW-0539">Nucleus</keyword>
<keyword evidence="2" id="KW-0779">Telomere</keyword>
<name>A0A1B6C722_9HEMI</name>
<comment type="function">
    <text evidence="2">Acts both as a regulator of telomere function and as a transcription regulator. Involved in the regulation of telomere length and protection as a component of the shelterin complex (telosome). Does not bind DNA directly: recruited to telomeric double-stranded 5'-TTAGGG-3' repeats via its interaction with terf2. Independently of its function in telomeres, also acts as a transcription regulator: recruited to extratelomeric 5'-TTAGGG-3' sites via its association with terf2 or other factors, and regulates gene expression.</text>
</comment>
<dbReference type="AlphaFoldDB" id="A0A1B6C722"/>
<dbReference type="GO" id="GO:0042162">
    <property type="term" value="F:telomeric DNA binding"/>
    <property type="evidence" value="ECO:0007669"/>
    <property type="project" value="TreeGrafter"/>
</dbReference>
<evidence type="ECO:0000256" key="2">
    <source>
        <dbReference type="RuleBase" id="RU367107"/>
    </source>
</evidence>
<feature type="non-terminal residue" evidence="4">
    <location>
        <position position="307"/>
    </location>
</feature>
<evidence type="ECO:0000256" key="3">
    <source>
        <dbReference type="SAM" id="MobiDB-lite"/>
    </source>
</evidence>
<organism evidence="4">
    <name type="scientific">Clastoptera arizonana</name>
    <name type="common">Arizona spittle bug</name>
    <dbReference type="NCBI Taxonomy" id="38151"/>
    <lineage>
        <taxon>Eukaryota</taxon>
        <taxon>Metazoa</taxon>
        <taxon>Ecdysozoa</taxon>
        <taxon>Arthropoda</taxon>
        <taxon>Hexapoda</taxon>
        <taxon>Insecta</taxon>
        <taxon>Pterygota</taxon>
        <taxon>Neoptera</taxon>
        <taxon>Paraneoptera</taxon>
        <taxon>Hemiptera</taxon>
        <taxon>Auchenorrhyncha</taxon>
        <taxon>Cercopoidea</taxon>
        <taxon>Clastopteridae</taxon>
        <taxon>Clastoptera</taxon>
    </lineage>
</organism>
<proteinExistence type="inferred from homology"/>
<reference evidence="4" key="1">
    <citation type="submission" date="2015-12" db="EMBL/GenBank/DDBJ databases">
        <title>De novo transcriptome assembly of four potential Pierce s Disease insect vectors from Arizona vineyards.</title>
        <authorList>
            <person name="Tassone E.E."/>
        </authorList>
    </citation>
    <scope>NUCLEOTIDE SEQUENCE</scope>
</reference>
<dbReference type="GO" id="GO:0070187">
    <property type="term" value="C:shelterin complex"/>
    <property type="evidence" value="ECO:0007669"/>
    <property type="project" value="TreeGrafter"/>
</dbReference>
<keyword evidence="2" id="KW-0805">Transcription regulation</keyword>
<dbReference type="Gene3D" id="1.10.10.60">
    <property type="entry name" value="Homeodomain-like"/>
    <property type="match status" value="1"/>
</dbReference>
<protein>
    <recommendedName>
        <fullName evidence="2">Telomeric repeat-binding factor 2-interacting protein 1</fullName>
        <shortName evidence="2">TERF2-interacting telomeric protein 1</shortName>
    </recommendedName>
    <alternativeName>
        <fullName evidence="2">Repressor/activator protein 1 homolog</fullName>
    </alternativeName>
</protein>
<dbReference type="SUPFAM" id="SSF52113">
    <property type="entry name" value="BRCT domain"/>
    <property type="match status" value="1"/>
</dbReference>
<evidence type="ECO:0000313" key="4">
    <source>
        <dbReference type="EMBL" id="JAS09040.1"/>
    </source>
</evidence>
<accession>A0A1B6C722</accession>
<dbReference type="InterPro" id="IPR039595">
    <property type="entry name" value="TE2IP/Rap1"/>
</dbReference>
<keyword evidence="2" id="KW-0804">Transcription</keyword>
<dbReference type="Gene3D" id="3.40.50.10190">
    <property type="entry name" value="BRCT domain"/>
    <property type="match status" value="1"/>
</dbReference>
<keyword evidence="2" id="KW-0158">Chromosome</keyword>
<comment type="subcellular location">
    <subcellularLocation>
        <location evidence="2">Nucleus</location>
    </subcellularLocation>
    <subcellularLocation>
        <location evidence="2">Chromosome</location>
        <location evidence="2">Telomere</location>
    </subcellularLocation>
</comment>
<dbReference type="InterPro" id="IPR036420">
    <property type="entry name" value="BRCT_dom_sf"/>
</dbReference>
<sequence>MCDNAFQGFPWTYKKVTLCRNLFCEISFVLNIADDDYKINLQEFTEFCGGKVYNSINEMDHYTAVLINGIKPKMKCYYNGDVFHIGYIQDCYNARKCLDITPYRVNKSSRINIINFNYMDIILHKKYTFDSVPKEHLSSNYSKHNERVKNSNQDNCKLNKPPGKNSTTNNEENKTIKRDGKGPESLKRKTSNPTIYCCCSLNNEEETDNEVELNTGIETQSNINKQGMVKFGKQCSTKLDGNARKYDRLSQVFKPNRKNTRMPYSRREKEAILRYIVDNELEANIKGNIIWKQMEKDKVCEIRTWQS</sequence>